<sequence length="115" mass="13440">MAFLKRELHRQVKGPEITELDFWSLVFDTDSKRLYVEHEWTYMDPRIRGAADYRTDAMDIAEYLTQGGQTAGHRELWRLLRVIFKEQFEPEEDDRGPPLSGQAPAQEIETASSRP</sequence>
<gene>
    <name evidence="2" type="ORF">HCN58_25225</name>
</gene>
<evidence type="ECO:0000313" key="3">
    <source>
        <dbReference type="Proteomes" id="UP000544122"/>
    </source>
</evidence>
<protein>
    <submittedName>
        <fullName evidence="2">Uncharacterized protein</fullName>
    </submittedName>
</protein>
<dbReference type="AlphaFoldDB" id="A0A7Y4GW62"/>
<keyword evidence="3" id="KW-1185">Reference proteome</keyword>
<name>A0A7Y4GW62_9BRAD</name>
<reference evidence="2 3" key="1">
    <citation type="submission" date="2020-03" db="EMBL/GenBank/DDBJ databases">
        <title>Bradyrhizobium diversity isolated from nodules of Indigofera sp.</title>
        <authorList>
            <person name="Klepa M."/>
            <person name="Helene L."/>
            <person name="Hungria M."/>
        </authorList>
    </citation>
    <scope>NUCLEOTIDE SEQUENCE [LARGE SCALE GENOMIC DNA]</scope>
    <source>
        <strain evidence="2 3">WSM 1791</strain>
    </source>
</reference>
<organism evidence="2 3">
    <name type="scientific">Bradyrhizobium australiense</name>
    <dbReference type="NCBI Taxonomy" id="2721161"/>
    <lineage>
        <taxon>Bacteria</taxon>
        <taxon>Pseudomonadati</taxon>
        <taxon>Pseudomonadota</taxon>
        <taxon>Alphaproteobacteria</taxon>
        <taxon>Hyphomicrobiales</taxon>
        <taxon>Nitrobacteraceae</taxon>
        <taxon>Bradyrhizobium</taxon>
    </lineage>
</organism>
<evidence type="ECO:0000313" key="2">
    <source>
        <dbReference type="EMBL" id="NOJ42844.1"/>
    </source>
</evidence>
<evidence type="ECO:0000256" key="1">
    <source>
        <dbReference type="SAM" id="MobiDB-lite"/>
    </source>
</evidence>
<proteinExistence type="predicted"/>
<comment type="caution">
    <text evidence="2">The sequence shown here is derived from an EMBL/GenBank/DDBJ whole genome shotgun (WGS) entry which is preliminary data.</text>
</comment>
<dbReference type="EMBL" id="JAAVLX010000008">
    <property type="protein sequence ID" value="NOJ42844.1"/>
    <property type="molecule type" value="Genomic_DNA"/>
</dbReference>
<feature type="region of interest" description="Disordered" evidence="1">
    <location>
        <begin position="89"/>
        <end position="115"/>
    </location>
</feature>
<accession>A0A7Y4GW62</accession>
<dbReference type="Proteomes" id="UP000544122">
    <property type="component" value="Unassembled WGS sequence"/>
</dbReference>
<dbReference type="RefSeq" id="WP_171582069.1">
    <property type="nucleotide sequence ID" value="NZ_JAAVLX010000008.1"/>
</dbReference>